<dbReference type="Proteomes" id="UP000280444">
    <property type="component" value="Unassembled WGS sequence"/>
</dbReference>
<sequence length="371" mass="40636">MSASSGNRNVLAFGTYNVRSHPRIGILLEGLRAHGYVCEELNHPLPVGTAGRVAALSNPLEFLRFSFALGRCWARLFRDSFKYRRRLGSSNILVGYMGHFDVLLARLLFPTRQIILDHLIFAADTAQDRGNRSSIIFRLLHALDRLALRSASVIVVDTDEHRDLVPDEFRSRVVTVPVGAPLTWFDARLSDSTPDSGELSVIFYGLFTPLQGAPVIARGIAEAAAHVLMKITMVGSGQDYNSCREILGELPVQWIDWVDADALPALVAQHDVCFGIAGDTPKSLRVVPNKVFQGMAAGCCVLTSRTPPQVRLLGDGVMWCEPGDSDSIARALIALSRDHALLQNARSRAAKCADSTFAPKEIVLPLIRTLQ</sequence>
<evidence type="ECO:0000313" key="1">
    <source>
        <dbReference type="EMBL" id="RRC95001.1"/>
    </source>
</evidence>
<dbReference type="AlphaFoldDB" id="A0A3P1SCJ1"/>
<keyword evidence="2" id="KW-1185">Reference proteome</keyword>
<name>A0A3P1SCJ1_9ACTO</name>
<dbReference type="SUPFAM" id="SSF53756">
    <property type="entry name" value="UDP-Glycosyltransferase/glycogen phosphorylase"/>
    <property type="match status" value="1"/>
</dbReference>
<dbReference type="Gene3D" id="3.40.50.2000">
    <property type="entry name" value="Glycogen Phosphorylase B"/>
    <property type="match status" value="1"/>
</dbReference>
<organism evidence="1 2">
    <name type="scientific">Schaalia canis</name>
    <dbReference type="NCBI Taxonomy" id="100469"/>
    <lineage>
        <taxon>Bacteria</taxon>
        <taxon>Bacillati</taxon>
        <taxon>Actinomycetota</taxon>
        <taxon>Actinomycetes</taxon>
        <taxon>Actinomycetales</taxon>
        <taxon>Actinomycetaceae</taxon>
        <taxon>Schaalia</taxon>
    </lineage>
</organism>
<proteinExistence type="predicted"/>
<protein>
    <submittedName>
        <fullName evidence="1">Glycosyltransferase</fullName>
    </submittedName>
</protein>
<keyword evidence="1" id="KW-0808">Transferase</keyword>
<dbReference type="Pfam" id="PF13692">
    <property type="entry name" value="Glyco_trans_1_4"/>
    <property type="match status" value="1"/>
</dbReference>
<comment type="caution">
    <text evidence="1">The sequence shown here is derived from an EMBL/GenBank/DDBJ whole genome shotgun (WGS) entry which is preliminary data.</text>
</comment>
<dbReference type="GO" id="GO:0016740">
    <property type="term" value="F:transferase activity"/>
    <property type="evidence" value="ECO:0007669"/>
    <property type="project" value="UniProtKB-KW"/>
</dbReference>
<dbReference type="OrthoDB" id="9790710at2"/>
<evidence type="ECO:0000313" key="2">
    <source>
        <dbReference type="Proteomes" id="UP000280444"/>
    </source>
</evidence>
<reference evidence="1 2" key="1">
    <citation type="submission" date="2018-11" db="EMBL/GenBank/DDBJ databases">
        <title>Genomes From Bacteria Associated with the Canine Oral Cavity: a Test Case for Automated Genome-Based Taxonomic Assignment.</title>
        <authorList>
            <person name="Coil D.A."/>
            <person name="Jospin G."/>
            <person name="Darling A.E."/>
            <person name="Wallis C."/>
            <person name="Davis I.J."/>
            <person name="Harris S."/>
            <person name="Eisen J.A."/>
            <person name="Holcombe L.J."/>
            <person name="O'Flynn C."/>
        </authorList>
    </citation>
    <scope>NUCLEOTIDE SEQUENCE [LARGE SCALE GENOMIC DNA]</scope>
    <source>
        <strain evidence="1 2">OH770</strain>
    </source>
</reference>
<dbReference type="PANTHER" id="PTHR12526">
    <property type="entry name" value="GLYCOSYLTRANSFERASE"/>
    <property type="match status" value="1"/>
</dbReference>
<gene>
    <name evidence="1" type="ORF">EII11_07925</name>
</gene>
<accession>A0A3P1SCJ1</accession>
<dbReference type="EMBL" id="RQZF01000008">
    <property type="protein sequence ID" value="RRC95001.1"/>
    <property type="molecule type" value="Genomic_DNA"/>
</dbReference>